<evidence type="ECO:0000313" key="2">
    <source>
        <dbReference type="Proteomes" id="UP000579605"/>
    </source>
</evidence>
<comment type="caution">
    <text evidence="1">The sequence shown here is derived from an EMBL/GenBank/DDBJ whole genome shotgun (WGS) entry which is preliminary data.</text>
</comment>
<protein>
    <submittedName>
        <fullName evidence="1">Uncharacterized protein</fullName>
    </submittedName>
</protein>
<dbReference type="EMBL" id="JACBZH010000001">
    <property type="protein sequence ID" value="NYH89136.1"/>
    <property type="molecule type" value="Genomic_DNA"/>
</dbReference>
<accession>A0A852ZL65</accession>
<gene>
    <name evidence="1" type="ORF">F4554_001774</name>
</gene>
<sequence length="29" mass="3181">MATNGSFLPRARCRVHDALARVAVRRQGA</sequence>
<dbReference type="AlphaFoldDB" id="A0A852ZL65"/>
<organism evidence="1 2">
    <name type="scientific">Actinopolymorpha rutila</name>
    <dbReference type="NCBI Taxonomy" id="446787"/>
    <lineage>
        <taxon>Bacteria</taxon>
        <taxon>Bacillati</taxon>
        <taxon>Actinomycetota</taxon>
        <taxon>Actinomycetes</taxon>
        <taxon>Propionibacteriales</taxon>
        <taxon>Actinopolymorphaceae</taxon>
        <taxon>Actinopolymorpha</taxon>
    </lineage>
</organism>
<dbReference type="Proteomes" id="UP000579605">
    <property type="component" value="Unassembled WGS sequence"/>
</dbReference>
<proteinExistence type="predicted"/>
<evidence type="ECO:0000313" key="1">
    <source>
        <dbReference type="EMBL" id="NYH89136.1"/>
    </source>
</evidence>
<name>A0A852ZL65_9ACTN</name>
<keyword evidence="2" id="KW-1185">Reference proteome</keyword>
<reference evidence="1 2" key="1">
    <citation type="submission" date="2020-07" db="EMBL/GenBank/DDBJ databases">
        <title>Sequencing the genomes of 1000 actinobacteria strains.</title>
        <authorList>
            <person name="Klenk H.-P."/>
        </authorList>
    </citation>
    <scope>NUCLEOTIDE SEQUENCE [LARGE SCALE GENOMIC DNA]</scope>
    <source>
        <strain evidence="1 2">DSM 18448</strain>
    </source>
</reference>